<dbReference type="GO" id="GO:0005737">
    <property type="term" value="C:cytoplasm"/>
    <property type="evidence" value="ECO:0007669"/>
    <property type="project" value="InterPro"/>
</dbReference>
<dbReference type="EMBL" id="CP006650">
    <property type="protein sequence ID" value="AGT07441.1"/>
    <property type="molecule type" value="Genomic_DNA"/>
</dbReference>
<evidence type="ECO:0000256" key="4">
    <source>
        <dbReference type="SAM" id="MobiDB-lite"/>
    </source>
</evidence>
<protein>
    <submittedName>
        <fullName evidence="5">Kynureninase</fullName>
        <ecNumber evidence="5">3.7.1.3</ecNumber>
    </submittedName>
</protein>
<dbReference type="Gene3D" id="3.40.640.10">
    <property type="entry name" value="Type I PLP-dependent aspartate aminotransferase-like (Major domain)"/>
    <property type="match status" value="1"/>
</dbReference>
<keyword evidence="6" id="KW-1185">Reference proteome</keyword>
<reference evidence="5 6" key="1">
    <citation type="journal article" date="2014" name="BMC Genomics">
        <title>Architecture and functions of a multipartite genome of the methylotrophic bacterium Paracoccus aminophilus JCM 7686, containing primary and secondary chromids.</title>
        <authorList>
            <person name="Dziewit L."/>
            <person name="Czarnecki J."/>
            <person name="Wibberg D."/>
            <person name="Radlinska M."/>
            <person name="Mrozek P."/>
            <person name="Szymczak M."/>
            <person name="Schluter A."/>
            <person name="Puhler A."/>
            <person name="Bartosik D."/>
        </authorList>
    </citation>
    <scope>NUCLEOTIDE SEQUENCE [LARGE SCALE GENOMIC DNA]</scope>
    <source>
        <strain evidence="5">JCM 7686</strain>
    </source>
</reference>
<keyword evidence="3" id="KW-0663">Pyridoxal phosphate</keyword>
<dbReference type="KEGG" id="pami:JCM7686_0332"/>
<name>S5YQ82_PARAH</name>
<proteinExistence type="predicted"/>
<dbReference type="GO" id="GO:0043420">
    <property type="term" value="P:anthranilate metabolic process"/>
    <property type="evidence" value="ECO:0007669"/>
    <property type="project" value="TreeGrafter"/>
</dbReference>
<dbReference type="InterPro" id="IPR010111">
    <property type="entry name" value="Kynureninase"/>
</dbReference>
<dbReference type="STRING" id="1367847.JCM7686_0332"/>
<dbReference type="PATRIC" id="fig|1367847.3.peg.270"/>
<evidence type="ECO:0000256" key="1">
    <source>
        <dbReference type="ARBA" id="ARBA00022642"/>
    </source>
</evidence>
<dbReference type="InterPro" id="IPR015422">
    <property type="entry name" value="PyrdxlP-dep_Trfase_small"/>
</dbReference>
<feature type="region of interest" description="Disordered" evidence="4">
    <location>
        <begin position="240"/>
        <end position="265"/>
    </location>
</feature>
<gene>
    <name evidence="5" type="ORF">JCM7686_0332</name>
</gene>
<dbReference type="GO" id="GO:0009435">
    <property type="term" value="P:NAD+ biosynthetic process"/>
    <property type="evidence" value="ECO:0007669"/>
    <property type="project" value="InterPro"/>
</dbReference>
<sequence length="389" mass="41308">MSEDGSIFARSKAAFDLPDGLVYLAGSRFGLMPRSAKERLCRLMMPGGAADLGSERFTADWEDLPGRIGDKIAPLIGVRQGEVTLGETLQLQLFQAISAAVSLYTGPKRTVVLTDTSNSASDLAVMEGIARALGCRLRVIDPTRICYCLCDDVAVLAMSAVNVQTAERRDIATLTRLTHEAGALTVWDLSHAVGALEIDLAGACADFAVGRTEQYLNGGPGAPAFLWASNRFIDRVTPALQGQKADRPSSPDQTAADPHPPRKIDRLRLGTPSLIALTALDAALDLWAGLDLTAISQRAGALGQAFLAEVDAHCPGLTLISPRIAAARGAELIYHHPKAAHLTQSLQAQGVIADCPAPDRLRIGFAPLYNDFSDIDPAVRALEQALATL</sequence>
<dbReference type="InterPro" id="IPR015424">
    <property type="entry name" value="PyrdxlP-dep_Trfase"/>
</dbReference>
<dbReference type="eggNOG" id="COG3844">
    <property type="taxonomic scope" value="Bacteria"/>
</dbReference>
<dbReference type="Proteomes" id="UP000015480">
    <property type="component" value="Chromosome"/>
</dbReference>
<organism evidence="5 6">
    <name type="scientific">Paracoccus aminophilus JCM 7686</name>
    <dbReference type="NCBI Taxonomy" id="1367847"/>
    <lineage>
        <taxon>Bacteria</taxon>
        <taxon>Pseudomonadati</taxon>
        <taxon>Pseudomonadota</taxon>
        <taxon>Alphaproteobacteria</taxon>
        <taxon>Rhodobacterales</taxon>
        <taxon>Paracoccaceae</taxon>
        <taxon>Paracoccus</taxon>
    </lineage>
</organism>
<accession>S5YQ82</accession>
<dbReference type="EC" id="3.7.1.3" evidence="5"/>
<keyword evidence="1" id="KW-0662">Pyridine nucleotide biosynthesis</keyword>
<dbReference type="Pfam" id="PF22580">
    <property type="entry name" value="KYNU_C"/>
    <property type="match status" value="1"/>
</dbReference>
<dbReference type="PANTHER" id="PTHR14084">
    <property type="entry name" value="KYNURENINASE"/>
    <property type="match status" value="1"/>
</dbReference>
<dbReference type="GO" id="GO:0030429">
    <property type="term" value="F:kynureninase activity"/>
    <property type="evidence" value="ECO:0007669"/>
    <property type="project" value="UniProtKB-EC"/>
</dbReference>
<dbReference type="HOGENOM" id="CLU_003433_4_1_5"/>
<dbReference type="PANTHER" id="PTHR14084:SF0">
    <property type="entry name" value="KYNURENINASE"/>
    <property type="match status" value="1"/>
</dbReference>
<dbReference type="InterPro" id="IPR015421">
    <property type="entry name" value="PyrdxlP-dep_Trfase_major"/>
</dbReference>
<dbReference type="GO" id="GO:0030170">
    <property type="term" value="F:pyridoxal phosphate binding"/>
    <property type="evidence" value="ECO:0007669"/>
    <property type="project" value="InterPro"/>
</dbReference>
<dbReference type="SUPFAM" id="SSF53383">
    <property type="entry name" value="PLP-dependent transferases"/>
    <property type="match status" value="1"/>
</dbReference>
<evidence type="ECO:0000256" key="2">
    <source>
        <dbReference type="ARBA" id="ARBA00022801"/>
    </source>
</evidence>
<dbReference type="Gene3D" id="3.90.1150.10">
    <property type="entry name" value="Aspartate Aminotransferase, domain 1"/>
    <property type="match status" value="1"/>
</dbReference>
<evidence type="ECO:0000256" key="3">
    <source>
        <dbReference type="ARBA" id="ARBA00022898"/>
    </source>
</evidence>
<evidence type="ECO:0000313" key="5">
    <source>
        <dbReference type="EMBL" id="AGT07441.1"/>
    </source>
</evidence>
<evidence type="ECO:0000313" key="6">
    <source>
        <dbReference type="Proteomes" id="UP000015480"/>
    </source>
</evidence>
<dbReference type="GO" id="GO:0019441">
    <property type="term" value="P:L-tryptophan catabolic process to kynurenine"/>
    <property type="evidence" value="ECO:0007669"/>
    <property type="project" value="TreeGrafter"/>
</dbReference>
<dbReference type="AlphaFoldDB" id="S5YQ82"/>
<keyword evidence="2 5" id="KW-0378">Hydrolase</keyword>